<keyword evidence="4" id="KW-1185">Reference proteome</keyword>
<proteinExistence type="predicted"/>
<dbReference type="GO" id="GO:0046685">
    <property type="term" value="P:response to arsenic-containing substance"/>
    <property type="evidence" value="ECO:0007669"/>
    <property type="project" value="UniProtKB-KW"/>
</dbReference>
<dbReference type="SMART" id="SM00226">
    <property type="entry name" value="LMWPc"/>
    <property type="match status" value="1"/>
</dbReference>
<sequence length="157" mass="16425">MNILVLCTGNSARSILGEALIGALGAGRVAAHSAGSHPKGQPHPEALARLRAEGIAAEGFRSKSWDEFSGDDAPRLDIVITVCDSAAGETCPYWAGAPVTVHWGLPDPAGAQDEPRAFAEAFAALKSRVEAMLALPLEDMTPAERKTALSRIHTETA</sequence>
<feature type="domain" description="Phosphotyrosine protein phosphatase I" evidence="2">
    <location>
        <begin position="1"/>
        <end position="135"/>
    </location>
</feature>
<dbReference type="PANTHER" id="PTHR43428:SF1">
    <property type="entry name" value="ARSENATE REDUCTASE"/>
    <property type="match status" value="1"/>
</dbReference>
<evidence type="ECO:0000259" key="2">
    <source>
        <dbReference type="SMART" id="SM00226"/>
    </source>
</evidence>
<reference evidence="3 4" key="1">
    <citation type="submission" date="2019-12" db="EMBL/GenBank/DDBJ databases">
        <authorList>
            <person name="Lee S.D."/>
        </authorList>
    </citation>
    <scope>NUCLEOTIDE SEQUENCE [LARGE SCALE GENOMIC DNA]</scope>
    <source>
        <strain evidence="3 4">GH1-50</strain>
    </source>
</reference>
<gene>
    <name evidence="3" type="ORF">GQ651_07705</name>
</gene>
<dbReference type="AlphaFoldDB" id="A0A7C9IFQ4"/>
<dbReference type="InterPro" id="IPR023485">
    <property type="entry name" value="Ptyr_pPase"/>
</dbReference>
<dbReference type="Pfam" id="PF01451">
    <property type="entry name" value="LMWPc"/>
    <property type="match status" value="1"/>
</dbReference>
<comment type="caution">
    <text evidence="3">The sequence shown here is derived from an EMBL/GenBank/DDBJ whole genome shotgun (WGS) entry which is preliminary data.</text>
</comment>
<organism evidence="3 4">
    <name type="scientific">Kangsaoukella pontilimi</name>
    <dbReference type="NCBI Taxonomy" id="2691042"/>
    <lineage>
        <taxon>Bacteria</taxon>
        <taxon>Pseudomonadati</taxon>
        <taxon>Pseudomonadota</taxon>
        <taxon>Alphaproteobacteria</taxon>
        <taxon>Rhodobacterales</taxon>
        <taxon>Paracoccaceae</taxon>
        <taxon>Kangsaoukella</taxon>
    </lineage>
</organism>
<name>A0A7C9IFQ4_9RHOB</name>
<reference evidence="3 4" key="2">
    <citation type="submission" date="2020-03" db="EMBL/GenBank/DDBJ databases">
        <title>Kangsaoukella pontilimi gen. nov., sp. nov., a new member of the family Rhodobacteraceae isolated from a tidal mudflat.</title>
        <authorList>
            <person name="Kim I.S."/>
        </authorList>
    </citation>
    <scope>NUCLEOTIDE SEQUENCE [LARGE SCALE GENOMIC DNA]</scope>
    <source>
        <strain evidence="3 4">GH1-50</strain>
    </source>
</reference>
<dbReference type="EMBL" id="WUPT01000001">
    <property type="protein sequence ID" value="MXQ07728.1"/>
    <property type="molecule type" value="Genomic_DNA"/>
</dbReference>
<dbReference type="InterPro" id="IPR036196">
    <property type="entry name" value="Ptyr_pPase_sf"/>
</dbReference>
<accession>A0A7C9IFQ4</accession>
<protein>
    <submittedName>
        <fullName evidence="3">Arsenate reductase ArsC</fullName>
    </submittedName>
</protein>
<evidence type="ECO:0000313" key="4">
    <source>
        <dbReference type="Proteomes" id="UP000480350"/>
    </source>
</evidence>
<dbReference type="Proteomes" id="UP000480350">
    <property type="component" value="Unassembled WGS sequence"/>
</dbReference>
<dbReference type="CDD" id="cd16345">
    <property type="entry name" value="LMWP_ArsC"/>
    <property type="match status" value="1"/>
</dbReference>
<evidence type="ECO:0000256" key="1">
    <source>
        <dbReference type="ARBA" id="ARBA00022849"/>
    </source>
</evidence>
<dbReference type="Gene3D" id="3.40.50.2300">
    <property type="match status" value="1"/>
</dbReference>
<evidence type="ECO:0000313" key="3">
    <source>
        <dbReference type="EMBL" id="MXQ07728.1"/>
    </source>
</evidence>
<dbReference type="PANTHER" id="PTHR43428">
    <property type="entry name" value="ARSENATE REDUCTASE"/>
    <property type="match status" value="1"/>
</dbReference>
<keyword evidence="1" id="KW-0059">Arsenical resistance</keyword>
<dbReference type="SUPFAM" id="SSF52788">
    <property type="entry name" value="Phosphotyrosine protein phosphatases I"/>
    <property type="match status" value="1"/>
</dbReference>